<dbReference type="Proteomes" id="UP000479710">
    <property type="component" value="Unassembled WGS sequence"/>
</dbReference>
<organism evidence="1 2">
    <name type="scientific">Oryza meyeriana var. granulata</name>
    <dbReference type="NCBI Taxonomy" id="110450"/>
    <lineage>
        <taxon>Eukaryota</taxon>
        <taxon>Viridiplantae</taxon>
        <taxon>Streptophyta</taxon>
        <taxon>Embryophyta</taxon>
        <taxon>Tracheophyta</taxon>
        <taxon>Spermatophyta</taxon>
        <taxon>Magnoliopsida</taxon>
        <taxon>Liliopsida</taxon>
        <taxon>Poales</taxon>
        <taxon>Poaceae</taxon>
        <taxon>BOP clade</taxon>
        <taxon>Oryzoideae</taxon>
        <taxon>Oryzeae</taxon>
        <taxon>Oryzinae</taxon>
        <taxon>Oryza</taxon>
        <taxon>Oryza meyeriana</taxon>
    </lineage>
</organism>
<gene>
    <name evidence="1" type="ORF">E2562_038909</name>
</gene>
<sequence length="75" mass="8888">MSYNFIIGLLLEGRHFVEQRYWKDIKQLQIQQSYPGLRVAYIDEVEERDGDKVQKVFYSVLVKALDNHDQVGILM</sequence>
<reference evidence="1 2" key="1">
    <citation type="submission" date="2019-11" db="EMBL/GenBank/DDBJ databases">
        <title>Whole genome sequence of Oryza granulata.</title>
        <authorList>
            <person name="Li W."/>
        </authorList>
    </citation>
    <scope>NUCLEOTIDE SEQUENCE [LARGE SCALE GENOMIC DNA]</scope>
    <source>
        <strain evidence="2">cv. Menghai</strain>
        <tissue evidence="1">Leaf</tissue>
    </source>
</reference>
<dbReference type="AlphaFoldDB" id="A0A6G1CCN4"/>
<dbReference type="EMBL" id="SPHZ02000010">
    <property type="protein sequence ID" value="KAF0897544.1"/>
    <property type="molecule type" value="Genomic_DNA"/>
</dbReference>
<dbReference type="OrthoDB" id="1432960at2759"/>
<evidence type="ECO:0000313" key="1">
    <source>
        <dbReference type="EMBL" id="KAF0897544.1"/>
    </source>
</evidence>
<evidence type="ECO:0000313" key="2">
    <source>
        <dbReference type="Proteomes" id="UP000479710"/>
    </source>
</evidence>
<protein>
    <submittedName>
        <fullName evidence="1">Uncharacterized protein</fullName>
    </submittedName>
</protein>
<name>A0A6G1CCN4_9ORYZ</name>
<accession>A0A6G1CCN4</accession>
<proteinExistence type="predicted"/>
<comment type="caution">
    <text evidence="1">The sequence shown here is derived from an EMBL/GenBank/DDBJ whole genome shotgun (WGS) entry which is preliminary data.</text>
</comment>
<keyword evidence="2" id="KW-1185">Reference proteome</keyword>